<accession>A0AAW4U956</accession>
<dbReference type="AlphaFoldDB" id="A0AAW4U956"/>
<dbReference type="RefSeq" id="WP_227153243.1">
    <property type="nucleotide sequence ID" value="NZ_JAJCGD010000035.1"/>
</dbReference>
<dbReference type="EMBL" id="JAJCGD010000035">
    <property type="protein sequence ID" value="MCB6829094.1"/>
    <property type="molecule type" value="Genomic_DNA"/>
</dbReference>
<sequence length="820" mass="95942">MTLLKDYLNQWATFEDERLYLLKKLDSSIMKAMLKNNIPLDEVKKSIRDNSSLCQGKSFIAIKKYIDSFEHDIQPSETKPTTRDYNDYKQKYMPRIFDFYVQKETKIMQILQKKGYKLIDIKNIITENTPLLKDIDISLSEKLTYFSKLNINYIKKITDINKAKETYMIELNNFKLRHTNFKLNLYYDAKIAFSMYYEKNYDLSTIEELLFKYTQNSHAKQPEYTNAIINFVKEHTHLYNQLIDINIQKPQNSKEKYIKYLNEYLKNTLTKSLTPLGEKQIIKRLLSEGADNTEVLNVIKAFSPVVREIGRKKNYADTIVNLASEDIVKAQNHLKKVYDIFKQKTQNLPQNPDNLAYCLLAKEMILEGCYPEYVVKIFNEKIYSSKDKTAYYIVKSAQNNIKAEREIAEFICPDKLCNMTLDEINNKHISLKDVYKDAIKERILSYPNTKLNLSDEYIDIDASIKLLNRYPGINKNELAHIIRETSARMQLPEIPQDYPKLVIEKAAKKLAEVFHYDKTQEEQKKELKEDYQLEVAINDATINNTDNDEEYIKCDYRAALSFIKKGIEENDIKNIIAEEQSTRNNKDALENFKYAEYITSIAKKINTRQLNIINVLDTKNNRPTVENMYKTHMKELYQKTNLFNQDMEINAAMYMLYKDIKKEDIALTLTKYSPHAVEPNHSSLSYINKIIIDNAQQKLTIELEKRREFAKKTIVNKDINSLYSKYYSDYKENIDLPFDMIADTIIAANIIKAGFKLKDTLDVVASQSPNLTNISNENISKYGQQIEIILNKLTNTLNDTKVQKHNLAHTLTLTNEQEAN</sequence>
<gene>
    <name evidence="1" type="ORF">LIY65_10365</name>
</gene>
<evidence type="ECO:0000313" key="1">
    <source>
        <dbReference type="EMBL" id="MCB6829094.1"/>
    </source>
</evidence>
<evidence type="ECO:0000313" key="2">
    <source>
        <dbReference type="Proteomes" id="UP001198190"/>
    </source>
</evidence>
<proteinExistence type="predicted"/>
<comment type="caution">
    <text evidence="1">The sequence shown here is derived from an EMBL/GenBank/DDBJ whole genome shotgun (WGS) entry which is preliminary data.</text>
</comment>
<protein>
    <submittedName>
        <fullName evidence="1">Uncharacterized protein</fullName>
    </submittedName>
</protein>
<reference evidence="1" key="1">
    <citation type="submission" date="2021-10" db="EMBL/GenBank/DDBJ databases">
        <title>Collection of gut derived symbiotic bacterial strains cultured from healthy donors.</title>
        <authorList>
            <person name="Lin H."/>
            <person name="Littmann E."/>
            <person name="Claire K."/>
            <person name="Pamer E."/>
        </authorList>
    </citation>
    <scope>NUCLEOTIDE SEQUENCE</scope>
    <source>
        <strain evidence="1">MSK.7.16</strain>
    </source>
</reference>
<dbReference type="Proteomes" id="UP001198190">
    <property type="component" value="Unassembled WGS sequence"/>
</dbReference>
<name>A0AAW4U956_9FIRM</name>
<organism evidence="1 2">
    <name type="scientific">Megamonas funiformis</name>
    <dbReference type="NCBI Taxonomy" id="437897"/>
    <lineage>
        <taxon>Bacteria</taxon>
        <taxon>Bacillati</taxon>
        <taxon>Bacillota</taxon>
        <taxon>Negativicutes</taxon>
        <taxon>Selenomonadales</taxon>
        <taxon>Selenomonadaceae</taxon>
        <taxon>Megamonas</taxon>
    </lineage>
</organism>